<dbReference type="InterPro" id="IPR045584">
    <property type="entry name" value="Pilin-like"/>
</dbReference>
<dbReference type="GO" id="GO:0015627">
    <property type="term" value="C:type II protein secretion system complex"/>
    <property type="evidence" value="ECO:0007669"/>
    <property type="project" value="InterPro"/>
</dbReference>
<dbReference type="Pfam" id="PF16732">
    <property type="entry name" value="ComP_DUS"/>
    <property type="match status" value="1"/>
</dbReference>
<dbReference type="PROSITE" id="PS00409">
    <property type="entry name" value="PROKAR_NTER_METHYL"/>
    <property type="match status" value="1"/>
</dbReference>
<keyword evidence="4" id="KW-1185">Reference proteome</keyword>
<dbReference type="SUPFAM" id="SSF54523">
    <property type="entry name" value="Pili subunits"/>
    <property type="match status" value="1"/>
</dbReference>
<name>A0A1X7ASI0_9GAMM</name>
<protein>
    <submittedName>
        <fullName evidence="3">Fimbrial protein</fullName>
    </submittedName>
</protein>
<dbReference type="Gene3D" id="3.30.700.10">
    <property type="entry name" value="Glycoprotein, Type 4 Pilin"/>
    <property type="match status" value="1"/>
</dbReference>
<dbReference type="OrthoDB" id="5296638at2"/>
<keyword evidence="2" id="KW-1133">Transmembrane helix</keyword>
<evidence type="ECO:0000313" key="3">
    <source>
        <dbReference type="EMBL" id="SMA50377.1"/>
    </source>
</evidence>
<dbReference type="InterPro" id="IPR000983">
    <property type="entry name" value="Bac_GSPG_pilin"/>
</dbReference>
<dbReference type="AlphaFoldDB" id="A0A1X7ASI0"/>
<dbReference type="NCBIfam" id="TIGR02532">
    <property type="entry name" value="IV_pilin_GFxxxE"/>
    <property type="match status" value="1"/>
</dbReference>
<evidence type="ECO:0000256" key="1">
    <source>
        <dbReference type="ARBA" id="ARBA00022481"/>
    </source>
</evidence>
<feature type="transmembrane region" description="Helical" evidence="2">
    <location>
        <begin position="7"/>
        <end position="29"/>
    </location>
</feature>
<dbReference type="Pfam" id="PF07963">
    <property type="entry name" value="N_methyl"/>
    <property type="match status" value="1"/>
</dbReference>
<dbReference type="InterPro" id="IPR012902">
    <property type="entry name" value="N_methyl_site"/>
</dbReference>
<dbReference type="GO" id="GO:0015628">
    <property type="term" value="P:protein secretion by the type II secretion system"/>
    <property type="evidence" value="ECO:0007669"/>
    <property type="project" value="InterPro"/>
</dbReference>
<dbReference type="PRINTS" id="PR00813">
    <property type="entry name" value="BCTERIALGSPG"/>
</dbReference>
<keyword evidence="2" id="KW-0472">Membrane</keyword>
<accession>A0A1X7ASI0</accession>
<organism evidence="3 4">
    <name type="scientific">Parendozoicomonas haliclonae</name>
    <dbReference type="NCBI Taxonomy" id="1960125"/>
    <lineage>
        <taxon>Bacteria</taxon>
        <taxon>Pseudomonadati</taxon>
        <taxon>Pseudomonadota</taxon>
        <taxon>Gammaproteobacteria</taxon>
        <taxon>Oceanospirillales</taxon>
        <taxon>Endozoicomonadaceae</taxon>
        <taxon>Parendozoicomonas</taxon>
    </lineage>
</organism>
<dbReference type="EMBL" id="FWPT01000012">
    <property type="protein sequence ID" value="SMA50377.1"/>
    <property type="molecule type" value="Genomic_DNA"/>
</dbReference>
<dbReference type="InterPro" id="IPR031982">
    <property type="entry name" value="PilE-like"/>
</dbReference>
<proteinExistence type="predicted"/>
<evidence type="ECO:0000256" key="2">
    <source>
        <dbReference type="SAM" id="Phobius"/>
    </source>
</evidence>
<dbReference type="PANTHER" id="PTHR30093">
    <property type="entry name" value="GENERAL SECRETION PATHWAY PROTEIN G"/>
    <property type="match status" value="1"/>
</dbReference>
<dbReference type="Proteomes" id="UP000196573">
    <property type="component" value="Unassembled WGS sequence"/>
</dbReference>
<dbReference type="GO" id="GO:0043683">
    <property type="term" value="P:type IV pilus assembly"/>
    <property type="evidence" value="ECO:0007669"/>
    <property type="project" value="InterPro"/>
</dbReference>
<gene>
    <name evidence="3" type="primary">pilE_4</name>
    <name evidence="3" type="ORF">EHSB41UT_04174</name>
</gene>
<sequence length="121" mass="12853">MKMKGFSLIELMIVVAVIGILAAVAWPSYQDSVERGYCEDAKGVLLASANALEQYRIVNNGSYASATAGTHYPSQSPVDGTAQYAISTSALNATTYTLQAQRNGQSITLTNVGVKGNWDCN</sequence>
<dbReference type="PANTHER" id="PTHR30093:SF47">
    <property type="entry name" value="TYPE IV PILUS NON-CORE MINOR PILIN PILE"/>
    <property type="match status" value="1"/>
</dbReference>
<keyword evidence="1" id="KW-0488">Methylation</keyword>
<reference evidence="3 4" key="1">
    <citation type="submission" date="2017-03" db="EMBL/GenBank/DDBJ databases">
        <authorList>
            <person name="Afonso C.L."/>
            <person name="Miller P.J."/>
            <person name="Scott M.A."/>
            <person name="Spackman E."/>
            <person name="Goraichik I."/>
            <person name="Dimitrov K.M."/>
            <person name="Suarez D.L."/>
            <person name="Swayne D.E."/>
        </authorList>
    </citation>
    <scope>NUCLEOTIDE SEQUENCE [LARGE SCALE GENOMIC DNA]</scope>
    <source>
        <strain evidence="3">SB41UT1</strain>
    </source>
</reference>
<dbReference type="RefSeq" id="WP_087112818.1">
    <property type="nucleotide sequence ID" value="NZ_CBCSCN010000005.1"/>
</dbReference>
<keyword evidence="2" id="KW-0812">Transmembrane</keyword>
<evidence type="ECO:0000313" key="4">
    <source>
        <dbReference type="Proteomes" id="UP000196573"/>
    </source>
</evidence>